<dbReference type="EMBL" id="UYYG01001181">
    <property type="protein sequence ID" value="VDN59438.1"/>
    <property type="molecule type" value="Genomic_DNA"/>
</dbReference>
<keyword evidence="1" id="KW-0677">Repeat</keyword>
<evidence type="ECO:0000313" key="8">
    <source>
        <dbReference type="WBParaSite" id="DME_0000588701-mRNA-1"/>
    </source>
</evidence>
<dbReference type="PROSITE" id="PS50005">
    <property type="entry name" value="TPR"/>
    <property type="match status" value="2"/>
</dbReference>
<reference evidence="5 7" key="2">
    <citation type="submission" date="2018-11" db="EMBL/GenBank/DDBJ databases">
        <authorList>
            <consortium name="Pathogen Informatics"/>
        </authorList>
    </citation>
    <scope>NUCLEOTIDE SEQUENCE [LARGE SCALE GENOMIC DNA]</scope>
</reference>
<keyword evidence="2 4" id="KW-0802">TPR repeat</keyword>
<gene>
    <name evidence="5" type="ORF">DME_LOCUS9411</name>
</gene>
<dbReference type="GO" id="GO:0060271">
    <property type="term" value="P:cilium assembly"/>
    <property type="evidence" value="ECO:0007669"/>
    <property type="project" value="TreeGrafter"/>
</dbReference>
<feature type="repeat" description="TPR" evidence="4">
    <location>
        <begin position="19"/>
        <end position="52"/>
    </location>
</feature>
<dbReference type="PANTHER" id="PTHR44186:SF1">
    <property type="entry name" value="BARDET-BIEDL SYNDROME 4 PROTEIN"/>
    <property type="match status" value="1"/>
</dbReference>
<comment type="similarity">
    <text evidence="3">Belongs to the BBS4 family.</text>
</comment>
<dbReference type="Proteomes" id="UP000038040">
    <property type="component" value="Unplaced"/>
</dbReference>
<accession>A0A0N4UER5</accession>
<evidence type="ECO:0000256" key="3">
    <source>
        <dbReference type="ARBA" id="ARBA00023778"/>
    </source>
</evidence>
<dbReference type="Gene3D" id="1.25.40.10">
    <property type="entry name" value="Tetratricopeptide repeat domain"/>
    <property type="match status" value="1"/>
</dbReference>
<protein>
    <submittedName>
        <fullName evidence="8">TPR_REGION domain-containing protein</fullName>
    </submittedName>
</protein>
<evidence type="ECO:0000256" key="4">
    <source>
        <dbReference type="PROSITE-ProRule" id="PRU00339"/>
    </source>
</evidence>
<dbReference type="Proteomes" id="UP000274756">
    <property type="component" value="Unassembled WGS sequence"/>
</dbReference>
<evidence type="ECO:0000256" key="2">
    <source>
        <dbReference type="ARBA" id="ARBA00022803"/>
    </source>
</evidence>
<dbReference type="SUPFAM" id="SSF48452">
    <property type="entry name" value="TPR-like"/>
    <property type="match status" value="1"/>
</dbReference>
<dbReference type="PANTHER" id="PTHR44186">
    <property type="match status" value="1"/>
</dbReference>
<reference evidence="8" key="1">
    <citation type="submission" date="2017-02" db="UniProtKB">
        <authorList>
            <consortium name="WormBaseParasite"/>
        </authorList>
    </citation>
    <scope>IDENTIFICATION</scope>
</reference>
<dbReference type="WBParaSite" id="DME_0000588701-mRNA-1">
    <property type="protein sequence ID" value="DME_0000588701-mRNA-1"/>
    <property type="gene ID" value="DME_0000588701"/>
</dbReference>
<sequence>MPIIFKILRVAAEKCSYNGPLWNNIGMCFFSKGKYVAAISCLKKAIYLCPLDWKINFNLGLVHYAMQQYASAYHFFSSAVNLNPRSSIVYMALAVILTSLNDPINARKAYEKAILLDKNSTPQLYLNFALFEAKQGNSDKAMEYLKQFENMKRKNFILPQVCHCLKSLLSKNQNCRYSHRLNSAHVV</sequence>
<dbReference type="Pfam" id="PF00515">
    <property type="entry name" value="TPR_1"/>
    <property type="match status" value="1"/>
</dbReference>
<dbReference type="Pfam" id="PF13181">
    <property type="entry name" value="TPR_8"/>
    <property type="match status" value="3"/>
</dbReference>
<evidence type="ECO:0000313" key="6">
    <source>
        <dbReference type="Proteomes" id="UP000038040"/>
    </source>
</evidence>
<dbReference type="OrthoDB" id="309339at2759"/>
<evidence type="ECO:0000313" key="7">
    <source>
        <dbReference type="Proteomes" id="UP000274756"/>
    </source>
</evidence>
<dbReference type="InterPro" id="IPR019734">
    <property type="entry name" value="TPR_rpt"/>
</dbReference>
<dbReference type="SMART" id="SM00028">
    <property type="entry name" value="TPR"/>
    <property type="match status" value="4"/>
</dbReference>
<dbReference type="GO" id="GO:0036064">
    <property type="term" value="C:ciliary basal body"/>
    <property type="evidence" value="ECO:0007669"/>
    <property type="project" value="TreeGrafter"/>
</dbReference>
<dbReference type="AlphaFoldDB" id="A0A0N4UER5"/>
<dbReference type="InterPro" id="IPR011990">
    <property type="entry name" value="TPR-like_helical_dom_sf"/>
</dbReference>
<dbReference type="STRING" id="318479.A0A0N4UER5"/>
<name>A0A0N4UER5_DRAME</name>
<proteinExistence type="inferred from homology"/>
<dbReference type="GO" id="GO:0061512">
    <property type="term" value="P:protein localization to cilium"/>
    <property type="evidence" value="ECO:0007669"/>
    <property type="project" value="TreeGrafter"/>
</dbReference>
<evidence type="ECO:0000313" key="5">
    <source>
        <dbReference type="EMBL" id="VDN59438.1"/>
    </source>
</evidence>
<feature type="repeat" description="TPR" evidence="4">
    <location>
        <begin position="53"/>
        <end position="86"/>
    </location>
</feature>
<keyword evidence="7" id="KW-1185">Reference proteome</keyword>
<evidence type="ECO:0000256" key="1">
    <source>
        <dbReference type="ARBA" id="ARBA00022737"/>
    </source>
</evidence>
<organism evidence="6 8">
    <name type="scientific">Dracunculus medinensis</name>
    <name type="common">Guinea worm</name>
    <dbReference type="NCBI Taxonomy" id="318479"/>
    <lineage>
        <taxon>Eukaryota</taxon>
        <taxon>Metazoa</taxon>
        <taxon>Ecdysozoa</taxon>
        <taxon>Nematoda</taxon>
        <taxon>Chromadorea</taxon>
        <taxon>Rhabditida</taxon>
        <taxon>Spirurina</taxon>
        <taxon>Dracunculoidea</taxon>
        <taxon>Dracunculidae</taxon>
        <taxon>Dracunculus</taxon>
    </lineage>
</organism>